<dbReference type="Proteomes" id="UP001157186">
    <property type="component" value="Unassembled WGS sequence"/>
</dbReference>
<dbReference type="SUPFAM" id="SSF55874">
    <property type="entry name" value="ATPase domain of HSP90 chaperone/DNA topoisomerase II/histidine kinase"/>
    <property type="match status" value="1"/>
</dbReference>
<keyword evidence="6 12" id="KW-0812">Transmembrane</keyword>
<dbReference type="PANTHER" id="PTHR43047">
    <property type="entry name" value="TWO-COMPONENT HISTIDINE PROTEIN KINASE"/>
    <property type="match status" value="1"/>
</dbReference>
<dbReference type="SUPFAM" id="SSF55785">
    <property type="entry name" value="PYP-like sensor domain (PAS domain)"/>
    <property type="match status" value="1"/>
</dbReference>
<dbReference type="InterPro" id="IPR004358">
    <property type="entry name" value="Sig_transdc_His_kin-like_C"/>
</dbReference>
<evidence type="ECO:0000259" key="15">
    <source>
        <dbReference type="PROSITE" id="PS50112"/>
    </source>
</evidence>
<dbReference type="InterPro" id="IPR003594">
    <property type="entry name" value="HATPase_dom"/>
</dbReference>
<evidence type="ECO:0000313" key="18">
    <source>
        <dbReference type="EMBL" id="GLX76980.1"/>
    </source>
</evidence>
<dbReference type="InterPro" id="IPR013767">
    <property type="entry name" value="PAS_fold"/>
</dbReference>
<dbReference type="EMBL" id="BSST01000001">
    <property type="protein sequence ID" value="GLX76980.1"/>
    <property type="molecule type" value="Genomic_DNA"/>
</dbReference>
<dbReference type="Gene3D" id="3.30.450.20">
    <property type="entry name" value="PAS domain"/>
    <property type="match status" value="1"/>
</dbReference>
<reference evidence="18 19" key="1">
    <citation type="submission" date="2023-03" db="EMBL/GenBank/DDBJ databases">
        <title>Draft genome sequence of Thalassotalea insulae KCTC 62186T.</title>
        <authorList>
            <person name="Sawabe T."/>
        </authorList>
    </citation>
    <scope>NUCLEOTIDE SEQUENCE [LARGE SCALE GENOMIC DNA]</scope>
    <source>
        <strain evidence="18 19">KCTC 62186</strain>
    </source>
</reference>
<dbReference type="RefSeq" id="WP_284242795.1">
    <property type="nucleotide sequence ID" value="NZ_BSST01000001.1"/>
</dbReference>
<dbReference type="SMART" id="SM00388">
    <property type="entry name" value="HisKA"/>
    <property type="match status" value="1"/>
</dbReference>
<name>A0ABQ6GLV8_9GAMM</name>
<evidence type="ECO:0000256" key="4">
    <source>
        <dbReference type="ARBA" id="ARBA00022553"/>
    </source>
</evidence>
<dbReference type="Gene3D" id="3.40.50.2300">
    <property type="match status" value="1"/>
</dbReference>
<dbReference type="Gene3D" id="1.10.287.130">
    <property type="match status" value="1"/>
</dbReference>
<dbReference type="SUPFAM" id="SSF47384">
    <property type="entry name" value="Homodimeric domain of signal transducing histidine kinase"/>
    <property type="match status" value="1"/>
</dbReference>
<evidence type="ECO:0000256" key="7">
    <source>
        <dbReference type="ARBA" id="ARBA00022777"/>
    </source>
</evidence>
<feature type="transmembrane region" description="Helical" evidence="12">
    <location>
        <begin position="307"/>
        <end position="328"/>
    </location>
</feature>
<dbReference type="PROSITE" id="PS50113">
    <property type="entry name" value="PAC"/>
    <property type="match status" value="1"/>
</dbReference>
<keyword evidence="8 12" id="KW-1133">Transmembrane helix</keyword>
<evidence type="ECO:0000256" key="12">
    <source>
        <dbReference type="SAM" id="Phobius"/>
    </source>
</evidence>
<dbReference type="InterPro" id="IPR035965">
    <property type="entry name" value="PAS-like_dom_sf"/>
</dbReference>
<evidence type="ECO:0000256" key="9">
    <source>
        <dbReference type="ARBA" id="ARBA00023136"/>
    </source>
</evidence>
<feature type="domain" description="Histidine kinase" evidence="13">
    <location>
        <begin position="529"/>
        <end position="745"/>
    </location>
</feature>
<feature type="coiled-coil region" evidence="11">
    <location>
        <begin position="502"/>
        <end position="529"/>
    </location>
</feature>
<dbReference type="SMART" id="SM01079">
    <property type="entry name" value="CHASE"/>
    <property type="match status" value="1"/>
</dbReference>
<dbReference type="Pfam" id="PF00072">
    <property type="entry name" value="Response_reg"/>
    <property type="match status" value="1"/>
</dbReference>
<dbReference type="InterPro" id="IPR036890">
    <property type="entry name" value="HATPase_C_sf"/>
</dbReference>
<keyword evidence="19" id="KW-1185">Reference proteome</keyword>
<evidence type="ECO:0000256" key="11">
    <source>
        <dbReference type="SAM" id="Coils"/>
    </source>
</evidence>
<dbReference type="CDD" id="cd17546">
    <property type="entry name" value="REC_hyHK_CKI1_RcsC-like"/>
    <property type="match status" value="1"/>
</dbReference>
<dbReference type="EC" id="2.7.13.3" evidence="3"/>
<dbReference type="PROSITE" id="PS50109">
    <property type="entry name" value="HIS_KIN"/>
    <property type="match status" value="1"/>
</dbReference>
<proteinExistence type="predicted"/>
<dbReference type="SMART" id="SM00448">
    <property type="entry name" value="REC"/>
    <property type="match status" value="1"/>
</dbReference>
<dbReference type="PRINTS" id="PR00344">
    <property type="entry name" value="BCTRLSENSOR"/>
</dbReference>
<dbReference type="Pfam" id="PF00512">
    <property type="entry name" value="HisKA"/>
    <property type="match status" value="1"/>
</dbReference>
<evidence type="ECO:0000256" key="8">
    <source>
        <dbReference type="ARBA" id="ARBA00022989"/>
    </source>
</evidence>
<dbReference type="InterPro" id="IPR036097">
    <property type="entry name" value="HisK_dim/P_sf"/>
</dbReference>
<dbReference type="InterPro" id="IPR000700">
    <property type="entry name" value="PAS-assoc_C"/>
</dbReference>
<dbReference type="Gene3D" id="3.30.565.10">
    <property type="entry name" value="Histidine kinase-like ATPase, C-terminal domain"/>
    <property type="match status" value="1"/>
</dbReference>
<dbReference type="CDD" id="cd00082">
    <property type="entry name" value="HisKA"/>
    <property type="match status" value="1"/>
</dbReference>
<evidence type="ECO:0000256" key="3">
    <source>
        <dbReference type="ARBA" id="ARBA00012438"/>
    </source>
</evidence>
<dbReference type="InterPro" id="IPR001610">
    <property type="entry name" value="PAC"/>
</dbReference>
<evidence type="ECO:0000259" key="14">
    <source>
        <dbReference type="PROSITE" id="PS50110"/>
    </source>
</evidence>
<comment type="catalytic activity">
    <reaction evidence="1">
        <text>ATP + protein L-histidine = ADP + protein N-phospho-L-histidine.</text>
        <dbReference type="EC" id="2.7.13.3"/>
    </reaction>
</comment>
<dbReference type="InterPro" id="IPR001789">
    <property type="entry name" value="Sig_transdc_resp-reg_receiver"/>
</dbReference>
<feature type="domain" description="PAC" evidence="16">
    <location>
        <begin position="459"/>
        <end position="511"/>
    </location>
</feature>
<dbReference type="InterPro" id="IPR003661">
    <property type="entry name" value="HisK_dim/P_dom"/>
</dbReference>
<dbReference type="InterPro" id="IPR042240">
    <property type="entry name" value="CHASE_sf"/>
</dbReference>
<dbReference type="PROSITE" id="PS50839">
    <property type="entry name" value="CHASE"/>
    <property type="match status" value="1"/>
</dbReference>
<dbReference type="Pfam" id="PF00989">
    <property type="entry name" value="PAS"/>
    <property type="match status" value="1"/>
</dbReference>
<dbReference type="InterPro" id="IPR006189">
    <property type="entry name" value="CHASE_dom"/>
</dbReference>
<sequence length="883" mass="99257">MDYIRQILLLVVIAVIGGFYTYANHQAHQEKIDDAIHRALETRLSFLSRGILERLKLYQYGLIGLRGAIYAIGVNKVNYQQVEQYSNSRNYQREFPGARGIGYIRKIPPEQVEQFVMRARVERSDNTFNLGIFADHQKDRFIIQYIFPEQQNLQAIGLDIGSESMRREAALNAGKHNQAYLSAPITLVQADQKAQQGFLILLPVYLTPDVPSTPEQRLTQLVGWTYAPLLIEEILKSLPELDQNYLSIVDAPDVEPLEFYTYGHTEYTTDYFTENSIDLFGRTWKITLRANHEFIEHLNLPNRYQEMLSSVLLTLLCLLVTFIIQLMFNRRAQQAAQKIQLSQTQEKALEVANIKLEQEVAQRTDKIAEISRLQRSILNSASYAIIATNEAGIITVFNPAAEQLLGYQAQEMIGKASPAVFHLEQEVIARAQVLTKELSMPVTPGFEVFVIKAKQGKSDINQWTYVDKQGRHIAVKLSVTALFNEQEQLVGFLGIAYDLTEQLQHEAALAQAKEAAEQASQAKSDFLANMSHEIRTPMNGLFGTLQLLKEQPLNQESQDFLDKALYSTHALTTIINDILDFSKIEAGKLSLEQTIFNLEELLVHLHSDLLLSAKERGIELRFNYDIDNQYWIGDEVRIRQIFLNLIANAIKFTQQGSVTLAVSLIGEQVMRFVLTDTGIGIAPEALQRLFERFEQADSSTTRKYGGTGLGLAITRSLVRLMAGRISVTSTEGQGSVFTVEIPLKPAQAPKTSEQVEQLDFPDLTGKTILIAEDNKINQVVAAAMLKPTHAELVIANNGVEAVKQFKACSPALIFMDIQMPEMDGMQACQQIKEINAHQLVIALTANAFAADKAQFKAVFDGYLAKPLDKYQLLDILHQVSSEL</sequence>
<evidence type="ECO:0000313" key="19">
    <source>
        <dbReference type="Proteomes" id="UP001157186"/>
    </source>
</evidence>
<evidence type="ECO:0000256" key="6">
    <source>
        <dbReference type="ARBA" id="ARBA00022692"/>
    </source>
</evidence>
<dbReference type="PROSITE" id="PS50112">
    <property type="entry name" value="PAS"/>
    <property type="match status" value="1"/>
</dbReference>
<keyword evidence="5" id="KW-0808">Transferase</keyword>
<dbReference type="InterPro" id="IPR011006">
    <property type="entry name" value="CheY-like_superfamily"/>
</dbReference>
<evidence type="ECO:0000256" key="2">
    <source>
        <dbReference type="ARBA" id="ARBA00004370"/>
    </source>
</evidence>
<dbReference type="CDD" id="cd00130">
    <property type="entry name" value="PAS"/>
    <property type="match status" value="1"/>
</dbReference>
<protein>
    <recommendedName>
        <fullName evidence="3">histidine kinase</fullName>
        <ecNumber evidence="3">2.7.13.3</ecNumber>
    </recommendedName>
</protein>
<dbReference type="PANTHER" id="PTHR43047:SF64">
    <property type="entry name" value="HISTIDINE KINASE CONTAINING CHEY-HOMOLOGOUS RECEIVER DOMAIN AND PAS DOMAIN-RELATED"/>
    <property type="match status" value="1"/>
</dbReference>
<feature type="domain" description="PAS" evidence="15">
    <location>
        <begin position="370"/>
        <end position="415"/>
    </location>
</feature>
<dbReference type="Pfam" id="PF02518">
    <property type="entry name" value="HATPase_c"/>
    <property type="match status" value="1"/>
</dbReference>
<dbReference type="InterPro" id="IPR005467">
    <property type="entry name" value="His_kinase_dom"/>
</dbReference>
<evidence type="ECO:0000256" key="1">
    <source>
        <dbReference type="ARBA" id="ARBA00000085"/>
    </source>
</evidence>
<feature type="domain" description="CHASE" evidence="17">
    <location>
        <begin position="73"/>
        <end position="241"/>
    </location>
</feature>
<keyword evidence="11" id="KW-0175">Coiled coil</keyword>
<evidence type="ECO:0000256" key="10">
    <source>
        <dbReference type="PROSITE-ProRule" id="PRU00169"/>
    </source>
</evidence>
<feature type="modified residue" description="4-aspartylphosphate" evidence="10">
    <location>
        <position position="816"/>
    </location>
</feature>
<evidence type="ECO:0000259" key="17">
    <source>
        <dbReference type="PROSITE" id="PS50839"/>
    </source>
</evidence>
<comment type="subcellular location">
    <subcellularLocation>
        <location evidence="2">Membrane</location>
    </subcellularLocation>
</comment>
<comment type="caution">
    <text evidence="18">The sequence shown here is derived from an EMBL/GenBank/DDBJ whole genome shotgun (WGS) entry which is preliminary data.</text>
</comment>
<dbReference type="Gene3D" id="3.30.450.350">
    <property type="entry name" value="CHASE domain"/>
    <property type="match status" value="1"/>
</dbReference>
<dbReference type="CDD" id="cd16922">
    <property type="entry name" value="HATPase_EvgS-ArcB-TorS-like"/>
    <property type="match status" value="1"/>
</dbReference>
<feature type="domain" description="Response regulatory" evidence="14">
    <location>
        <begin position="767"/>
        <end position="880"/>
    </location>
</feature>
<evidence type="ECO:0000259" key="16">
    <source>
        <dbReference type="PROSITE" id="PS50113"/>
    </source>
</evidence>
<dbReference type="PROSITE" id="PS50110">
    <property type="entry name" value="RESPONSE_REGULATORY"/>
    <property type="match status" value="1"/>
</dbReference>
<dbReference type="Pfam" id="PF03924">
    <property type="entry name" value="CHASE"/>
    <property type="match status" value="1"/>
</dbReference>
<dbReference type="InterPro" id="IPR000014">
    <property type="entry name" value="PAS"/>
</dbReference>
<evidence type="ECO:0000256" key="5">
    <source>
        <dbReference type="ARBA" id="ARBA00022679"/>
    </source>
</evidence>
<feature type="transmembrane region" description="Helical" evidence="12">
    <location>
        <begin position="7"/>
        <end position="23"/>
    </location>
</feature>
<dbReference type="SMART" id="SM00091">
    <property type="entry name" value="PAS"/>
    <property type="match status" value="1"/>
</dbReference>
<dbReference type="NCBIfam" id="TIGR00229">
    <property type="entry name" value="sensory_box"/>
    <property type="match status" value="1"/>
</dbReference>
<accession>A0ABQ6GLV8</accession>
<gene>
    <name evidence="18" type="ORF">tinsulaeT_03200</name>
</gene>
<dbReference type="SUPFAM" id="SSF52172">
    <property type="entry name" value="CheY-like"/>
    <property type="match status" value="1"/>
</dbReference>
<evidence type="ECO:0000259" key="13">
    <source>
        <dbReference type="PROSITE" id="PS50109"/>
    </source>
</evidence>
<keyword evidence="7" id="KW-0418">Kinase</keyword>
<dbReference type="SMART" id="SM00387">
    <property type="entry name" value="HATPase_c"/>
    <property type="match status" value="1"/>
</dbReference>
<keyword evidence="9 12" id="KW-0472">Membrane</keyword>
<dbReference type="SMART" id="SM00086">
    <property type="entry name" value="PAC"/>
    <property type="match status" value="1"/>
</dbReference>
<keyword evidence="4 10" id="KW-0597">Phosphoprotein</keyword>
<organism evidence="18 19">
    <name type="scientific">Thalassotalea insulae</name>
    <dbReference type="NCBI Taxonomy" id="2056778"/>
    <lineage>
        <taxon>Bacteria</taxon>
        <taxon>Pseudomonadati</taxon>
        <taxon>Pseudomonadota</taxon>
        <taxon>Gammaproteobacteria</taxon>
        <taxon>Alteromonadales</taxon>
        <taxon>Colwelliaceae</taxon>
        <taxon>Thalassotalea</taxon>
    </lineage>
</organism>